<evidence type="ECO:0000313" key="5">
    <source>
        <dbReference type="Proteomes" id="UP001159405"/>
    </source>
</evidence>
<dbReference type="PANTHER" id="PTHR24369:SF210">
    <property type="entry name" value="CHAOPTIN-RELATED"/>
    <property type="match status" value="1"/>
</dbReference>
<evidence type="ECO:0000256" key="2">
    <source>
        <dbReference type="ARBA" id="ARBA00022729"/>
    </source>
</evidence>
<dbReference type="Pfam" id="PF13855">
    <property type="entry name" value="LRR_8"/>
    <property type="match status" value="1"/>
</dbReference>
<dbReference type="PANTHER" id="PTHR24369">
    <property type="entry name" value="ANTIGEN BSP, PUTATIVE-RELATED"/>
    <property type="match status" value="1"/>
</dbReference>
<accession>A0ABN8NEH8</accession>
<dbReference type="InterPro" id="IPR001611">
    <property type="entry name" value="Leu-rich_rpt"/>
</dbReference>
<evidence type="ECO:0000256" key="1">
    <source>
        <dbReference type="ARBA" id="ARBA00022614"/>
    </source>
</evidence>
<dbReference type="Gene3D" id="3.80.10.10">
    <property type="entry name" value="Ribonuclease Inhibitor"/>
    <property type="match status" value="1"/>
</dbReference>
<comment type="caution">
    <text evidence="4">The sequence shown here is derived from an EMBL/GenBank/DDBJ whole genome shotgun (WGS) entry which is preliminary data.</text>
</comment>
<dbReference type="SUPFAM" id="SSF52058">
    <property type="entry name" value="L domain-like"/>
    <property type="match status" value="1"/>
</dbReference>
<evidence type="ECO:0000256" key="3">
    <source>
        <dbReference type="ARBA" id="ARBA00022737"/>
    </source>
</evidence>
<dbReference type="EMBL" id="CALNXK010000018">
    <property type="protein sequence ID" value="CAH3106183.1"/>
    <property type="molecule type" value="Genomic_DNA"/>
</dbReference>
<name>A0ABN8NEH8_9CNID</name>
<keyword evidence="2" id="KW-0732">Signal</keyword>
<proteinExistence type="predicted"/>
<dbReference type="InterPro" id="IPR050541">
    <property type="entry name" value="LRR_TM_domain-containing"/>
</dbReference>
<organism evidence="4 5">
    <name type="scientific">Porites lobata</name>
    <dbReference type="NCBI Taxonomy" id="104759"/>
    <lineage>
        <taxon>Eukaryota</taxon>
        <taxon>Metazoa</taxon>
        <taxon>Cnidaria</taxon>
        <taxon>Anthozoa</taxon>
        <taxon>Hexacorallia</taxon>
        <taxon>Scleractinia</taxon>
        <taxon>Fungiina</taxon>
        <taxon>Poritidae</taxon>
        <taxon>Porites</taxon>
    </lineage>
</organism>
<protein>
    <submittedName>
        <fullName evidence="4">Uncharacterized protein</fullName>
    </submittedName>
</protein>
<dbReference type="Proteomes" id="UP001159405">
    <property type="component" value="Unassembled WGS sequence"/>
</dbReference>
<keyword evidence="1" id="KW-0433">Leucine-rich repeat</keyword>
<dbReference type="InterPro" id="IPR032675">
    <property type="entry name" value="LRR_dom_sf"/>
</dbReference>
<keyword evidence="5" id="KW-1185">Reference proteome</keyword>
<reference evidence="4 5" key="1">
    <citation type="submission" date="2022-05" db="EMBL/GenBank/DDBJ databases">
        <authorList>
            <consortium name="Genoscope - CEA"/>
            <person name="William W."/>
        </authorList>
    </citation>
    <scope>NUCLEOTIDE SEQUENCE [LARGE SCALE GENOMIC DNA]</scope>
</reference>
<gene>
    <name evidence="4" type="ORF">PLOB_00013680</name>
</gene>
<keyword evidence="3" id="KW-0677">Repeat</keyword>
<evidence type="ECO:0000313" key="4">
    <source>
        <dbReference type="EMBL" id="CAH3106183.1"/>
    </source>
</evidence>
<sequence length="119" mass="13808">MRLFPVLRSRPCPCWCFTHASSCPLWPFHLVSCRLNSQIGVNYFCCRFLRNNRIASITTDTFASLTELKYLFLSANQIPIIPYRAFYKLTMLERVMLTDNPTQKIETEAFKLGSSSLNM</sequence>